<dbReference type="Gene3D" id="1.10.1780.10">
    <property type="entry name" value="Clp, N-terminal domain"/>
    <property type="match status" value="2"/>
</dbReference>
<keyword evidence="4" id="KW-0378">Hydrolase</keyword>
<reference evidence="4" key="1">
    <citation type="journal article" date="2014" name="Int. J. Syst. Evol. Microbiol.">
        <title>Complete genome of a new Firmicutes species belonging to the dominant human colonic microbiota ('Ruminococcus bicirculans') reveals two chromosomes and a selective capacity to utilize plant glucans.</title>
        <authorList>
            <consortium name="NISC Comparative Sequencing Program"/>
            <person name="Wegmann U."/>
            <person name="Louis P."/>
            <person name="Goesmann A."/>
            <person name="Henrissat B."/>
            <person name="Duncan S.H."/>
            <person name="Flint H.J."/>
        </authorList>
    </citation>
    <scope>NUCLEOTIDE SEQUENCE</scope>
    <source>
        <strain evidence="4">JCM 17810</strain>
    </source>
</reference>
<organism evidence="4 5">
    <name type="scientific">Georgenia halophila</name>
    <dbReference type="NCBI Taxonomy" id="620889"/>
    <lineage>
        <taxon>Bacteria</taxon>
        <taxon>Bacillati</taxon>
        <taxon>Actinomycetota</taxon>
        <taxon>Actinomycetes</taxon>
        <taxon>Micrococcales</taxon>
        <taxon>Bogoriellaceae</taxon>
        <taxon>Georgenia</taxon>
    </lineage>
</organism>
<protein>
    <submittedName>
        <fullName evidence="4">Clp protease N-terminal domain-containing protein</fullName>
    </submittedName>
</protein>
<name>A0ABP8L1U2_9MICO</name>
<dbReference type="EMBL" id="BAABGN010000002">
    <property type="protein sequence ID" value="GAA4417452.1"/>
    <property type="molecule type" value="Genomic_DNA"/>
</dbReference>
<dbReference type="InterPro" id="IPR036628">
    <property type="entry name" value="Clp_N_dom_sf"/>
</dbReference>
<keyword evidence="1" id="KW-0677">Repeat</keyword>
<dbReference type="Proteomes" id="UP001500622">
    <property type="component" value="Unassembled WGS sequence"/>
</dbReference>
<dbReference type="GO" id="GO:0008233">
    <property type="term" value="F:peptidase activity"/>
    <property type="evidence" value="ECO:0007669"/>
    <property type="project" value="UniProtKB-KW"/>
</dbReference>
<accession>A0ABP8L1U2</accession>
<proteinExistence type="predicted"/>
<dbReference type="PROSITE" id="PS51903">
    <property type="entry name" value="CLP_R"/>
    <property type="match status" value="1"/>
</dbReference>
<evidence type="ECO:0000313" key="3">
    <source>
        <dbReference type="EMBL" id="GAA4417452.1"/>
    </source>
</evidence>
<evidence type="ECO:0000313" key="5">
    <source>
        <dbReference type="Proteomes" id="UP001500622"/>
    </source>
</evidence>
<feature type="domain" description="Clp R" evidence="2">
    <location>
        <begin position="2"/>
        <end position="182"/>
    </location>
</feature>
<evidence type="ECO:0000259" key="2">
    <source>
        <dbReference type="PROSITE" id="PS51903"/>
    </source>
</evidence>
<reference evidence="5" key="2">
    <citation type="journal article" date="2019" name="Int. J. Syst. Evol. Microbiol.">
        <title>The Global Catalogue of Microorganisms (GCM) 10K type strain sequencing project: providing services to taxonomists for standard genome sequencing and annotation.</title>
        <authorList>
            <consortium name="The Broad Institute Genomics Platform"/>
            <consortium name="The Broad Institute Genome Sequencing Center for Infectious Disease"/>
            <person name="Wu L."/>
            <person name="Ma J."/>
        </authorList>
    </citation>
    <scope>NUCLEOTIDE SEQUENCE [LARGE SCALE GENOMIC DNA]</scope>
    <source>
        <strain evidence="5">JCM 17810</strain>
    </source>
</reference>
<dbReference type="InterPro" id="IPR004176">
    <property type="entry name" value="Clp_R_N"/>
</dbReference>
<dbReference type="GO" id="GO:0006508">
    <property type="term" value="P:proteolysis"/>
    <property type="evidence" value="ECO:0007669"/>
    <property type="project" value="UniProtKB-KW"/>
</dbReference>
<keyword evidence="4" id="KW-0645">Protease</keyword>
<gene>
    <name evidence="3" type="ORF">GCM10023169_05940</name>
    <name evidence="4" type="ORF">GCM10023169_13600</name>
</gene>
<keyword evidence="5" id="KW-1185">Reference proteome</keyword>
<dbReference type="Pfam" id="PF02861">
    <property type="entry name" value="Clp_N"/>
    <property type="match status" value="2"/>
</dbReference>
<dbReference type="SUPFAM" id="SSF81923">
    <property type="entry name" value="Double Clp-N motif"/>
    <property type="match status" value="1"/>
</dbReference>
<dbReference type="RefSeq" id="WP_345214997.1">
    <property type="nucleotide sequence ID" value="NZ_BAABGN010000002.1"/>
</dbReference>
<comment type="caution">
    <text evidence="4">The sequence shown here is derived from an EMBL/GenBank/DDBJ whole genome shotgun (WGS) entry which is preliminary data.</text>
</comment>
<evidence type="ECO:0000313" key="4">
    <source>
        <dbReference type="EMBL" id="GAA4421051.1"/>
    </source>
</evidence>
<reference evidence="4" key="3">
    <citation type="submission" date="2023-12" db="EMBL/GenBank/DDBJ databases">
        <authorList>
            <person name="Sun Q."/>
            <person name="Inoue M."/>
        </authorList>
    </citation>
    <scope>NUCLEOTIDE SEQUENCE</scope>
    <source>
        <strain evidence="4">JCM 17810</strain>
    </source>
</reference>
<sequence>MFERFTKDARAAVVLAQEIAREASSASIGPEHVALGVLDVDGSGARALRDAGIDPASVADRLRDMVRESGLDADALASLGIDLERVSRSADTLFGTGALERAGRALRGKGRRGSHIPFTADAKKALELSLREALRLQDNEINDRHVLLGVLRGGGPAAEALTGTGTQVATVRTALETRPEAA</sequence>
<dbReference type="EMBL" id="BAABGN010000004">
    <property type="protein sequence ID" value="GAA4421051.1"/>
    <property type="molecule type" value="Genomic_DNA"/>
</dbReference>
<evidence type="ECO:0000256" key="1">
    <source>
        <dbReference type="PROSITE-ProRule" id="PRU01251"/>
    </source>
</evidence>